<evidence type="ECO:0000313" key="4">
    <source>
        <dbReference type="Proteomes" id="UP000289703"/>
    </source>
</evidence>
<dbReference type="Pfam" id="PF13649">
    <property type="entry name" value="Methyltransf_25"/>
    <property type="match status" value="1"/>
</dbReference>
<gene>
    <name evidence="3" type="ORF">EO244_10280</name>
</gene>
<keyword evidence="4" id="KW-1185">Reference proteome</keyword>
<dbReference type="SUPFAM" id="SSF53335">
    <property type="entry name" value="S-adenosyl-L-methionine-dependent methyltransferases"/>
    <property type="match status" value="1"/>
</dbReference>
<dbReference type="OrthoDB" id="9804312at2"/>
<dbReference type="RefSeq" id="WP_129254587.1">
    <property type="nucleotide sequence ID" value="NZ_SAXA01000008.1"/>
</dbReference>
<reference evidence="3 4" key="1">
    <citation type="submission" date="2019-01" db="EMBL/GenBank/DDBJ databases">
        <title>Ancylomarina salipaludis sp. nov., isolated from a salt marsh.</title>
        <authorList>
            <person name="Yoon J.-H."/>
        </authorList>
    </citation>
    <scope>NUCLEOTIDE SEQUENCE [LARGE SCALE GENOMIC DNA]</scope>
    <source>
        <strain evidence="3 4">SHSM-M15</strain>
    </source>
</reference>
<name>A0A4Q1JLW7_9BACT</name>
<keyword evidence="1 3" id="KW-0808">Transferase</keyword>
<dbReference type="PANTHER" id="PTHR43861:SF3">
    <property type="entry name" value="PUTATIVE (AFU_ORTHOLOGUE AFUA_2G14390)-RELATED"/>
    <property type="match status" value="1"/>
</dbReference>
<dbReference type="Proteomes" id="UP000289703">
    <property type="component" value="Unassembled WGS sequence"/>
</dbReference>
<dbReference type="AlphaFoldDB" id="A0A4Q1JLW7"/>
<organism evidence="3 4">
    <name type="scientific">Ancylomarina salipaludis</name>
    <dbReference type="NCBI Taxonomy" id="2501299"/>
    <lineage>
        <taxon>Bacteria</taxon>
        <taxon>Pseudomonadati</taxon>
        <taxon>Bacteroidota</taxon>
        <taxon>Bacteroidia</taxon>
        <taxon>Marinilabiliales</taxon>
        <taxon>Marinifilaceae</taxon>
        <taxon>Ancylomarina</taxon>
    </lineage>
</organism>
<feature type="domain" description="Methyltransferase" evidence="2">
    <location>
        <begin position="44"/>
        <end position="132"/>
    </location>
</feature>
<protein>
    <submittedName>
        <fullName evidence="3">Class I SAM-dependent methyltransferase</fullName>
    </submittedName>
</protein>
<dbReference type="GO" id="GO:0032259">
    <property type="term" value="P:methylation"/>
    <property type="evidence" value="ECO:0007669"/>
    <property type="project" value="UniProtKB-KW"/>
</dbReference>
<dbReference type="GO" id="GO:0008168">
    <property type="term" value="F:methyltransferase activity"/>
    <property type="evidence" value="ECO:0007669"/>
    <property type="project" value="UniProtKB-KW"/>
</dbReference>
<dbReference type="CDD" id="cd02440">
    <property type="entry name" value="AdoMet_MTases"/>
    <property type="match status" value="1"/>
</dbReference>
<dbReference type="InterPro" id="IPR041698">
    <property type="entry name" value="Methyltransf_25"/>
</dbReference>
<comment type="caution">
    <text evidence="3">The sequence shown here is derived from an EMBL/GenBank/DDBJ whole genome shotgun (WGS) entry which is preliminary data.</text>
</comment>
<dbReference type="InterPro" id="IPR029063">
    <property type="entry name" value="SAM-dependent_MTases_sf"/>
</dbReference>
<sequence>MMKSASEMWDDRYANESFVYGTEPNAFFKDELLKLKAGQILLPAEGEGRNAVFAAKQSWQVVAFDQSKQGRLKALKLAAENQVAIEYVTAGFEDFISEEERFDCIALIYAHVPENKRKDYHVSIAKYLKPGGVLILEGFSKQQLGKASGGPGQVEMLFSKEDLLDDFSELETIKLEELDVDLSEGAFHQGEASIIRYIGQKKV</sequence>
<accession>A0A4Q1JLW7</accession>
<evidence type="ECO:0000313" key="3">
    <source>
        <dbReference type="EMBL" id="RXQ93954.1"/>
    </source>
</evidence>
<evidence type="ECO:0000256" key="1">
    <source>
        <dbReference type="ARBA" id="ARBA00022679"/>
    </source>
</evidence>
<evidence type="ECO:0000259" key="2">
    <source>
        <dbReference type="Pfam" id="PF13649"/>
    </source>
</evidence>
<proteinExistence type="predicted"/>
<keyword evidence="3" id="KW-0489">Methyltransferase</keyword>
<dbReference type="EMBL" id="SAXA01000008">
    <property type="protein sequence ID" value="RXQ93954.1"/>
    <property type="molecule type" value="Genomic_DNA"/>
</dbReference>
<dbReference type="PANTHER" id="PTHR43861">
    <property type="entry name" value="TRANS-ACONITATE 2-METHYLTRANSFERASE-RELATED"/>
    <property type="match status" value="1"/>
</dbReference>
<dbReference type="Gene3D" id="3.40.50.150">
    <property type="entry name" value="Vaccinia Virus protein VP39"/>
    <property type="match status" value="1"/>
</dbReference>